<protein>
    <submittedName>
        <fullName evidence="1">Uncharacterized protein</fullName>
    </submittedName>
</protein>
<dbReference type="Proteomes" id="UP000176822">
    <property type="component" value="Unassembled WGS sequence"/>
</dbReference>
<reference evidence="1 2" key="1">
    <citation type="journal article" date="2016" name="Nat. Commun.">
        <title>Thousands of microbial genomes shed light on interconnected biogeochemical processes in an aquifer system.</title>
        <authorList>
            <person name="Anantharaman K."/>
            <person name="Brown C.T."/>
            <person name="Hug L.A."/>
            <person name="Sharon I."/>
            <person name="Castelle C.J."/>
            <person name="Probst A.J."/>
            <person name="Thomas B.C."/>
            <person name="Singh A."/>
            <person name="Wilkins M.J."/>
            <person name="Karaoz U."/>
            <person name="Brodie E.L."/>
            <person name="Williams K.H."/>
            <person name="Hubbard S.S."/>
            <person name="Banfield J.F."/>
        </authorList>
    </citation>
    <scope>NUCLEOTIDE SEQUENCE [LARGE SCALE GENOMIC DNA]</scope>
</reference>
<dbReference type="EMBL" id="MEXM01000043">
    <property type="protein sequence ID" value="OGD00191.1"/>
    <property type="molecule type" value="Genomic_DNA"/>
</dbReference>
<dbReference type="AlphaFoldDB" id="A0A1F4Z1X7"/>
<comment type="caution">
    <text evidence="1">The sequence shown here is derived from an EMBL/GenBank/DDBJ whole genome shotgun (WGS) entry which is preliminary data.</text>
</comment>
<accession>A0A1F4Z1X7</accession>
<name>A0A1F4Z1X7_9BACT</name>
<proteinExistence type="predicted"/>
<organism evidence="1 2">
    <name type="scientific">Candidatus Amesbacteria bacterium RIFCSPLOWO2_01_FULL_47_33</name>
    <dbReference type="NCBI Taxonomy" id="1797258"/>
    <lineage>
        <taxon>Bacteria</taxon>
        <taxon>Candidatus Amesiibacteriota</taxon>
    </lineage>
</organism>
<evidence type="ECO:0000313" key="1">
    <source>
        <dbReference type="EMBL" id="OGD00191.1"/>
    </source>
</evidence>
<gene>
    <name evidence="1" type="ORF">A2972_04845</name>
</gene>
<sequence>MAETEIEILTGCPERVRECGPQKLIAPEKGERAFLCEACGVALKYDIDLPEGKIEPGKQVGRVVGWCGRLKKEFETPILWIDVGSRTG</sequence>
<evidence type="ECO:0000313" key="2">
    <source>
        <dbReference type="Proteomes" id="UP000176822"/>
    </source>
</evidence>